<gene>
    <name evidence="3" type="ORF">EV643_104194</name>
</gene>
<dbReference type="Proteomes" id="UP000295388">
    <property type="component" value="Unassembled WGS sequence"/>
</dbReference>
<protein>
    <submittedName>
        <fullName evidence="3">Putative TIM-barrel fold metal-dependent hydrolase</fullName>
    </submittedName>
</protein>
<keyword evidence="3" id="KW-0378">Hydrolase</keyword>
<evidence type="ECO:0000313" key="4">
    <source>
        <dbReference type="Proteomes" id="UP000295388"/>
    </source>
</evidence>
<dbReference type="InterPro" id="IPR006680">
    <property type="entry name" value="Amidohydro-rel"/>
</dbReference>
<sequence>MGTGLIDVHTHFVLPEYVAAAERAGHLRPDGMPGWPRWSVLRQLQLMDRNGIARSILSVSSPGVHFGDDFRAQVLARRMNEAAAELGRDHPGRFGFFASLPLPDLDGALAELDHAFDELQADGVVLNSNAAGQYPGDPAWEQLWRTLDRRSAVVFLHPTSPPQWRQVSLDRPRPMIEFLFDSARAVTDLVLTGVFTRYPRIRFIVTHAGGVLPLLCDRLESFRDTLAPMSNLPSVSGQLKDLWYDVAGTPVPNQLPALQAVAGTDHLLYGSDHCFTPAEAVADQIAALDGSTAADGWRDRTTANAVRLLGRVQDVKRSPGGR</sequence>
<evidence type="ECO:0000313" key="3">
    <source>
        <dbReference type="EMBL" id="TDO50701.1"/>
    </source>
</evidence>
<dbReference type="RefSeq" id="WP_133799893.1">
    <property type="nucleotide sequence ID" value="NZ_SNWQ01000004.1"/>
</dbReference>
<dbReference type="InterPro" id="IPR032465">
    <property type="entry name" value="ACMSD"/>
</dbReference>
<evidence type="ECO:0000259" key="2">
    <source>
        <dbReference type="Pfam" id="PF04909"/>
    </source>
</evidence>
<reference evidence="3 4" key="1">
    <citation type="submission" date="2019-03" db="EMBL/GenBank/DDBJ databases">
        <title>Genomic Encyclopedia of Type Strains, Phase III (KMG-III): the genomes of soil and plant-associated and newly described type strains.</title>
        <authorList>
            <person name="Whitman W."/>
        </authorList>
    </citation>
    <scope>NUCLEOTIDE SEQUENCE [LARGE SCALE GENOMIC DNA]</scope>
    <source>
        <strain evidence="3 4">VKM Ac-2527</strain>
    </source>
</reference>
<dbReference type="InterPro" id="IPR032466">
    <property type="entry name" value="Metal_Hydrolase"/>
</dbReference>
<dbReference type="Gene3D" id="3.20.20.140">
    <property type="entry name" value="Metal-dependent hydrolases"/>
    <property type="match status" value="1"/>
</dbReference>
<proteinExistence type="predicted"/>
<comment type="caution">
    <text evidence="3">The sequence shown here is derived from an EMBL/GenBank/DDBJ whole genome shotgun (WGS) entry which is preliminary data.</text>
</comment>
<name>A0A4R6KKN0_9ACTN</name>
<organism evidence="3 4">
    <name type="scientific">Kribbella caucasensis</name>
    <dbReference type="NCBI Taxonomy" id="2512215"/>
    <lineage>
        <taxon>Bacteria</taxon>
        <taxon>Bacillati</taxon>
        <taxon>Actinomycetota</taxon>
        <taxon>Actinomycetes</taxon>
        <taxon>Propionibacteriales</taxon>
        <taxon>Kribbellaceae</taxon>
        <taxon>Kribbella</taxon>
    </lineage>
</organism>
<dbReference type="AlphaFoldDB" id="A0A4R6KKN0"/>
<evidence type="ECO:0000256" key="1">
    <source>
        <dbReference type="ARBA" id="ARBA00023239"/>
    </source>
</evidence>
<dbReference type="EMBL" id="SNWQ01000004">
    <property type="protein sequence ID" value="TDO50701.1"/>
    <property type="molecule type" value="Genomic_DNA"/>
</dbReference>
<dbReference type="OrthoDB" id="149172at2"/>
<dbReference type="GO" id="GO:0016831">
    <property type="term" value="F:carboxy-lyase activity"/>
    <property type="evidence" value="ECO:0007669"/>
    <property type="project" value="InterPro"/>
</dbReference>
<dbReference type="Pfam" id="PF04909">
    <property type="entry name" value="Amidohydro_2"/>
    <property type="match status" value="1"/>
</dbReference>
<feature type="domain" description="Amidohydrolase-related" evidence="2">
    <location>
        <begin position="6"/>
        <end position="310"/>
    </location>
</feature>
<dbReference type="GO" id="GO:0019748">
    <property type="term" value="P:secondary metabolic process"/>
    <property type="evidence" value="ECO:0007669"/>
    <property type="project" value="TreeGrafter"/>
</dbReference>
<keyword evidence="4" id="KW-1185">Reference proteome</keyword>
<dbReference type="PANTHER" id="PTHR21240:SF28">
    <property type="entry name" value="ISO-OROTATE DECARBOXYLASE (EUROFUNG)"/>
    <property type="match status" value="1"/>
</dbReference>
<keyword evidence="1" id="KW-0456">Lyase</keyword>
<dbReference type="GO" id="GO:0016787">
    <property type="term" value="F:hydrolase activity"/>
    <property type="evidence" value="ECO:0007669"/>
    <property type="project" value="UniProtKB-KW"/>
</dbReference>
<dbReference type="GO" id="GO:0005737">
    <property type="term" value="C:cytoplasm"/>
    <property type="evidence" value="ECO:0007669"/>
    <property type="project" value="TreeGrafter"/>
</dbReference>
<dbReference type="PANTHER" id="PTHR21240">
    <property type="entry name" value="2-AMINO-3-CARBOXYLMUCONATE-6-SEMIALDEHYDE DECARBOXYLASE"/>
    <property type="match status" value="1"/>
</dbReference>
<dbReference type="SUPFAM" id="SSF51556">
    <property type="entry name" value="Metallo-dependent hydrolases"/>
    <property type="match status" value="1"/>
</dbReference>
<accession>A0A4R6KKN0</accession>